<organism evidence="1">
    <name type="scientific">marine sediment metagenome</name>
    <dbReference type="NCBI Taxonomy" id="412755"/>
    <lineage>
        <taxon>unclassified sequences</taxon>
        <taxon>metagenomes</taxon>
        <taxon>ecological metagenomes</taxon>
    </lineage>
</organism>
<evidence type="ECO:0000313" key="1">
    <source>
        <dbReference type="EMBL" id="GAG43976.1"/>
    </source>
</evidence>
<dbReference type="Gene3D" id="3.30.70.2130">
    <property type="entry name" value="Metalloenzyme domain"/>
    <property type="match status" value="1"/>
</dbReference>
<feature type="non-terminal residue" evidence="1">
    <location>
        <position position="1"/>
    </location>
</feature>
<dbReference type="GO" id="GO:0046872">
    <property type="term" value="F:metal ion binding"/>
    <property type="evidence" value="ECO:0007669"/>
    <property type="project" value="InterPro"/>
</dbReference>
<dbReference type="GO" id="GO:0004619">
    <property type="term" value="F:phosphoglycerate mutase activity"/>
    <property type="evidence" value="ECO:0007669"/>
    <property type="project" value="UniProtKB-EC"/>
</dbReference>
<accession>X0Z624</accession>
<gene>
    <name evidence="1" type="ORF">S01H1_79933</name>
</gene>
<dbReference type="PANTHER" id="PTHR31209:SF4">
    <property type="entry name" value="2,3-BISPHOSPHOGLYCERATE-INDEPENDENT PHOSPHOGLYCERATE MUTASE"/>
    <property type="match status" value="1"/>
</dbReference>
<dbReference type="InterPro" id="IPR017850">
    <property type="entry name" value="Alkaline_phosphatase_core_sf"/>
</dbReference>
<feature type="non-terminal residue" evidence="1">
    <location>
        <position position="222"/>
    </location>
</feature>
<dbReference type="GO" id="GO:0006096">
    <property type="term" value="P:glycolytic process"/>
    <property type="evidence" value="ECO:0007669"/>
    <property type="project" value="UniProtKB-KW"/>
</dbReference>
<reference evidence="1" key="1">
    <citation type="journal article" date="2014" name="Front. Microbiol.">
        <title>High frequency of phylogenetically diverse reductive dehalogenase-homologous genes in deep subseafloor sedimentary metagenomes.</title>
        <authorList>
            <person name="Kawai M."/>
            <person name="Futagami T."/>
            <person name="Toyoda A."/>
            <person name="Takaki Y."/>
            <person name="Nishi S."/>
            <person name="Hori S."/>
            <person name="Arai W."/>
            <person name="Tsubouchi T."/>
            <person name="Morono Y."/>
            <person name="Uchiyama I."/>
            <person name="Ito T."/>
            <person name="Fujiyama A."/>
            <person name="Inagaki F."/>
            <person name="Takami H."/>
        </authorList>
    </citation>
    <scope>NUCLEOTIDE SEQUENCE</scope>
    <source>
        <strain evidence="1">Expedition CK06-06</strain>
    </source>
</reference>
<dbReference type="InterPro" id="IPR042253">
    <property type="entry name" value="Pglycerate_mutase_ApgM_sf"/>
</dbReference>
<dbReference type="Pfam" id="PF10143">
    <property type="entry name" value="PhosphMutase"/>
    <property type="match status" value="1"/>
</dbReference>
<proteinExistence type="predicted"/>
<dbReference type="InterPro" id="IPR004456">
    <property type="entry name" value="Pglycerate_mutase_ApgM"/>
</dbReference>
<sequence>EDGKMLSYCSGGVSSDEGRALIAAVEESLGSSTIRFYPGVGYRHICRITGREDTLSATCTPPHDIPDKPIAEFMPQGPGRDLLEELMQRSQDVLREHPVNIERKSRGYMPVTMLWLFWGSGRIPDLPPFKERYGVNAAMTSAVDLLRGLAKMAGIDVLDIPGVTDGLDNNYAAQGAGALEALQNHDLVFIHVESPDEAGHAGSIDDKIAAIQQVDREVVSRL</sequence>
<protein>
    <submittedName>
        <fullName evidence="1">Uncharacterized protein</fullName>
    </submittedName>
</protein>
<dbReference type="SUPFAM" id="SSF53649">
    <property type="entry name" value="Alkaline phosphatase-like"/>
    <property type="match status" value="1"/>
</dbReference>
<dbReference type="EMBL" id="BARS01053929">
    <property type="protein sequence ID" value="GAG43976.1"/>
    <property type="molecule type" value="Genomic_DNA"/>
</dbReference>
<name>X0Z624_9ZZZZ</name>
<dbReference type="PANTHER" id="PTHR31209">
    <property type="entry name" value="COFACTOR-INDEPENDENT PHOSPHOGLYCERATE MUTASE"/>
    <property type="match status" value="1"/>
</dbReference>
<dbReference type="AlphaFoldDB" id="X0Z624"/>
<dbReference type="Gene3D" id="3.40.720.10">
    <property type="entry name" value="Alkaline Phosphatase, subunit A"/>
    <property type="match status" value="1"/>
</dbReference>
<comment type="caution">
    <text evidence="1">The sequence shown here is derived from an EMBL/GenBank/DDBJ whole genome shotgun (WGS) entry which is preliminary data.</text>
</comment>